<sequence>MSSLEGKSPRRITTTFLGPVTEPDKKPNKKPELVSEPYPDTSEFDLLECDCGYPHPHQHPYRPAVEDEADGLLESVTLKKIKAIVFHLLRCVLIKYQRENCNGCQTNHPSQRQHECLTDIEDGYYRNNFQQLMKKLNTPNFIPAVHYFLAQNQIKVGSERKLETVVEGILQNLKLVDHVYDAIDDATVTPPELDKEHFEFARKIWKGRNETWEKTI</sequence>
<evidence type="ECO:0000313" key="2">
    <source>
        <dbReference type="Proteomes" id="UP000805704"/>
    </source>
</evidence>
<evidence type="ECO:0000313" key="1">
    <source>
        <dbReference type="EMBL" id="KAG8002374.1"/>
    </source>
</evidence>
<accession>A0ACB7EKD4</accession>
<organism evidence="1 2">
    <name type="scientific">Nibea albiflora</name>
    <name type="common">Yellow drum</name>
    <name type="synonym">Corvina albiflora</name>
    <dbReference type="NCBI Taxonomy" id="240163"/>
    <lineage>
        <taxon>Eukaryota</taxon>
        <taxon>Metazoa</taxon>
        <taxon>Chordata</taxon>
        <taxon>Craniata</taxon>
        <taxon>Vertebrata</taxon>
        <taxon>Euteleostomi</taxon>
        <taxon>Actinopterygii</taxon>
        <taxon>Neopterygii</taxon>
        <taxon>Teleostei</taxon>
        <taxon>Neoteleostei</taxon>
        <taxon>Acanthomorphata</taxon>
        <taxon>Eupercaria</taxon>
        <taxon>Sciaenidae</taxon>
        <taxon>Nibea</taxon>
    </lineage>
</organism>
<reference evidence="1" key="1">
    <citation type="submission" date="2020-04" db="EMBL/GenBank/DDBJ databases">
        <title>A chromosome-scale assembly and high-density genetic map of the yellow drum (Nibea albiflora) genome.</title>
        <authorList>
            <person name="Xu D."/>
            <person name="Zhang W."/>
            <person name="Chen R."/>
            <person name="Tan P."/>
            <person name="Wang L."/>
            <person name="Song H."/>
            <person name="Tian L."/>
            <person name="Zhu Q."/>
            <person name="Wang B."/>
        </authorList>
    </citation>
    <scope>NUCLEOTIDE SEQUENCE</scope>
    <source>
        <strain evidence="1">ZJHYS-2018</strain>
    </source>
</reference>
<gene>
    <name evidence="1" type="ORF">GBF38_014759</name>
</gene>
<keyword evidence="2" id="KW-1185">Reference proteome</keyword>
<dbReference type="Proteomes" id="UP000805704">
    <property type="component" value="Chromosome 5"/>
</dbReference>
<dbReference type="EMBL" id="CM024793">
    <property type="protein sequence ID" value="KAG8002374.1"/>
    <property type="molecule type" value="Genomic_DNA"/>
</dbReference>
<protein>
    <submittedName>
        <fullName evidence="1">Uncharacterized protein</fullName>
    </submittedName>
</protein>
<comment type="caution">
    <text evidence="1">The sequence shown here is derived from an EMBL/GenBank/DDBJ whole genome shotgun (WGS) entry which is preliminary data.</text>
</comment>
<name>A0ACB7EKD4_NIBAL</name>
<proteinExistence type="predicted"/>